<dbReference type="EMBL" id="NBYY01000034">
    <property type="protein sequence ID" value="PCS21418.1"/>
    <property type="molecule type" value="Genomic_DNA"/>
</dbReference>
<reference evidence="2" key="1">
    <citation type="submission" date="2017-04" db="EMBL/GenBank/DDBJ databases">
        <title>Genome evolution of the luminous symbionts of deep sea anglerfish.</title>
        <authorList>
            <person name="Hendry T.A."/>
        </authorList>
    </citation>
    <scope>NUCLEOTIDE SEQUENCE [LARGE SCALE GENOMIC DNA]</scope>
</reference>
<keyword evidence="2" id="KW-1185">Reference proteome</keyword>
<name>A0A2A5SZY0_9GAMM</name>
<sequence length="37" mass="4233">MFVATSPTGIAFVDSSKLQVYNNLRIFRHQTFKGTEK</sequence>
<gene>
    <name evidence="1" type="ORF">BTN49_2957</name>
</gene>
<accession>A0A2A5SZY0</accession>
<protein>
    <submittedName>
        <fullName evidence="1">Mobile element protein</fullName>
    </submittedName>
</protein>
<comment type="caution">
    <text evidence="1">The sequence shown here is derived from an EMBL/GenBank/DDBJ whole genome shotgun (WGS) entry which is preliminary data.</text>
</comment>
<proteinExistence type="predicted"/>
<evidence type="ECO:0000313" key="2">
    <source>
        <dbReference type="Proteomes" id="UP000219020"/>
    </source>
</evidence>
<organism evidence="1 2">
    <name type="scientific">Candidatus Enterovibrio escicola</name>
    <dbReference type="NCBI Taxonomy" id="1927127"/>
    <lineage>
        <taxon>Bacteria</taxon>
        <taxon>Pseudomonadati</taxon>
        <taxon>Pseudomonadota</taxon>
        <taxon>Gammaproteobacteria</taxon>
        <taxon>Vibrionales</taxon>
        <taxon>Vibrionaceae</taxon>
        <taxon>Enterovibrio</taxon>
    </lineage>
</organism>
<evidence type="ECO:0000313" key="1">
    <source>
        <dbReference type="EMBL" id="PCS21418.1"/>
    </source>
</evidence>
<dbReference type="Proteomes" id="UP000219020">
    <property type="component" value="Unassembled WGS sequence"/>
</dbReference>
<dbReference type="AlphaFoldDB" id="A0A2A5SZY0"/>